<dbReference type="Pfam" id="PF00230">
    <property type="entry name" value="MIP"/>
    <property type="match status" value="1"/>
</dbReference>
<evidence type="ECO:0000256" key="2">
    <source>
        <dbReference type="ARBA" id="ARBA00022448"/>
    </source>
</evidence>
<dbReference type="AlphaFoldDB" id="A0A1I3XHY6"/>
<feature type="transmembrane region" description="Helical" evidence="7">
    <location>
        <begin position="186"/>
        <end position="212"/>
    </location>
</feature>
<keyword evidence="3 6" id="KW-0812">Transmembrane</keyword>
<comment type="similarity">
    <text evidence="6">Belongs to the MIP/aquaporin (TC 1.A.8) family.</text>
</comment>
<protein>
    <submittedName>
        <fullName evidence="8">Glycerol uptake facilitator (Major Intrinsic Protein Family)</fullName>
    </submittedName>
</protein>
<keyword evidence="9" id="KW-1185">Reference proteome</keyword>
<keyword evidence="2 6" id="KW-0813">Transport</keyword>
<reference evidence="8 9" key="1">
    <citation type="submission" date="2016-10" db="EMBL/GenBank/DDBJ databases">
        <authorList>
            <person name="de Groot N.N."/>
        </authorList>
    </citation>
    <scope>NUCLEOTIDE SEQUENCE [LARGE SCALE GENOMIC DNA]</scope>
    <source>
        <strain evidence="8 9">NE2</strain>
    </source>
</reference>
<dbReference type="PRINTS" id="PR00783">
    <property type="entry name" value="MINTRINSICP"/>
</dbReference>
<dbReference type="InterPro" id="IPR022357">
    <property type="entry name" value="MIP_CS"/>
</dbReference>
<dbReference type="Proteomes" id="UP000198755">
    <property type="component" value="Unassembled WGS sequence"/>
</dbReference>
<evidence type="ECO:0000256" key="1">
    <source>
        <dbReference type="ARBA" id="ARBA00004141"/>
    </source>
</evidence>
<evidence type="ECO:0000313" key="9">
    <source>
        <dbReference type="Proteomes" id="UP000198755"/>
    </source>
</evidence>
<evidence type="ECO:0000256" key="4">
    <source>
        <dbReference type="ARBA" id="ARBA00022989"/>
    </source>
</evidence>
<dbReference type="InterPro" id="IPR023271">
    <property type="entry name" value="Aquaporin-like"/>
</dbReference>
<evidence type="ECO:0000256" key="6">
    <source>
        <dbReference type="RuleBase" id="RU000477"/>
    </source>
</evidence>
<accession>A0A1I3XHY6</accession>
<dbReference type="PANTHER" id="PTHR45724">
    <property type="entry name" value="AQUAPORIN NIP2-1"/>
    <property type="match status" value="1"/>
</dbReference>
<dbReference type="InterPro" id="IPR034294">
    <property type="entry name" value="Aquaporin_transptr"/>
</dbReference>
<dbReference type="InterPro" id="IPR000425">
    <property type="entry name" value="MIP"/>
</dbReference>
<evidence type="ECO:0000256" key="5">
    <source>
        <dbReference type="ARBA" id="ARBA00023136"/>
    </source>
</evidence>
<dbReference type="GO" id="GO:0016020">
    <property type="term" value="C:membrane"/>
    <property type="evidence" value="ECO:0007669"/>
    <property type="project" value="UniProtKB-SubCell"/>
</dbReference>
<dbReference type="PANTHER" id="PTHR45724:SF13">
    <property type="entry name" value="AQUAPORIN NIP1-1-RELATED"/>
    <property type="match status" value="1"/>
</dbReference>
<keyword evidence="4 7" id="KW-1133">Transmembrane helix</keyword>
<sequence length="222" mass="23178">MTEPLARRLFAEGLGTAFLLAAVIGSGVMGLNLSGGNLALALLGNTLPTGAILVVLILIFGPLSGAHFNPAVTLAFAARGEFRWRDVTPYIAAQLIGAVLGVLAAHLMFELPLWQLSLKTRTGAGQWFAEFIATFGLLLTIFGCVRAPSAAPYAVGLYITAAYWFTASTSFANPAVTIARAFSDTFAGIAPVSVAAFVLAQLAGTALGVIVARQLWPARERA</sequence>
<organism evidence="8 9">
    <name type="scientific">Methylocapsa palsarum</name>
    <dbReference type="NCBI Taxonomy" id="1612308"/>
    <lineage>
        <taxon>Bacteria</taxon>
        <taxon>Pseudomonadati</taxon>
        <taxon>Pseudomonadota</taxon>
        <taxon>Alphaproteobacteria</taxon>
        <taxon>Hyphomicrobiales</taxon>
        <taxon>Beijerinckiaceae</taxon>
        <taxon>Methylocapsa</taxon>
    </lineage>
</organism>
<evidence type="ECO:0000256" key="3">
    <source>
        <dbReference type="ARBA" id="ARBA00022692"/>
    </source>
</evidence>
<dbReference type="STRING" id="1612308.SAMN05444581_103143"/>
<dbReference type="OrthoDB" id="9807293at2"/>
<feature type="transmembrane region" description="Helical" evidence="7">
    <location>
        <begin position="51"/>
        <end position="78"/>
    </location>
</feature>
<name>A0A1I3XHY6_9HYPH</name>
<dbReference type="Gene3D" id="1.20.1080.10">
    <property type="entry name" value="Glycerol uptake facilitator protein"/>
    <property type="match status" value="1"/>
</dbReference>
<evidence type="ECO:0000256" key="7">
    <source>
        <dbReference type="SAM" id="Phobius"/>
    </source>
</evidence>
<dbReference type="PROSITE" id="PS00221">
    <property type="entry name" value="MIP"/>
    <property type="match status" value="1"/>
</dbReference>
<feature type="transmembrane region" description="Helical" evidence="7">
    <location>
        <begin position="124"/>
        <end position="143"/>
    </location>
</feature>
<keyword evidence="5 7" id="KW-0472">Membrane</keyword>
<dbReference type="GO" id="GO:0015267">
    <property type="term" value="F:channel activity"/>
    <property type="evidence" value="ECO:0007669"/>
    <property type="project" value="InterPro"/>
</dbReference>
<dbReference type="SUPFAM" id="SSF81338">
    <property type="entry name" value="Aquaporin-like"/>
    <property type="match status" value="1"/>
</dbReference>
<evidence type="ECO:0000313" key="8">
    <source>
        <dbReference type="EMBL" id="SFK19098.1"/>
    </source>
</evidence>
<comment type="subcellular location">
    <subcellularLocation>
        <location evidence="1">Membrane</location>
        <topology evidence="1">Multi-pass membrane protein</topology>
    </subcellularLocation>
</comment>
<feature type="transmembrane region" description="Helical" evidence="7">
    <location>
        <begin position="9"/>
        <end position="31"/>
    </location>
</feature>
<dbReference type="RefSeq" id="WP_091679368.1">
    <property type="nucleotide sequence ID" value="NZ_FOSN01000003.1"/>
</dbReference>
<feature type="transmembrane region" description="Helical" evidence="7">
    <location>
        <begin position="90"/>
        <end position="109"/>
    </location>
</feature>
<gene>
    <name evidence="8" type="ORF">SAMN05444581_103143</name>
</gene>
<dbReference type="EMBL" id="FOSN01000003">
    <property type="protein sequence ID" value="SFK19098.1"/>
    <property type="molecule type" value="Genomic_DNA"/>
</dbReference>
<proteinExistence type="inferred from homology"/>